<dbReference type="NCBIfam" id="TIGR00254">
    <property type="entry name" value="GGDEF"/>
    <property type="match status" value="1"/>
</dbReference>
<dbReference type="Proteomes" id="UP000035740">
    <property type="component" value="Unassembled WGS sequence"/>
</dbReference>
<dbReference type="SUPFAM" id="SSF55073">
    <property type="entry name" value="Nucleotide cyclase"/>
    <property type="match status" value="1"/>
</dbReference>
<keyword evidence="4" id="KW-1185">Reference proteome</keyword>
<evidence type="ECO:0000313" key="4">
    <source>
        <dbReference type="Proteomes" id="UP000035740"/>
    </source>
</evidence>
<dbReference type="FunFam" id="3.30.70.270:FF:000001">
    <property type="entry name" value="Diguanylate cyclase domain protein"/>
    <property type="match status" value="1"/>
</dbReference>
<dbReference type="InterPro" id="IPR043128">
    <property type="entry name" value="Rev_trsase/Diguanyl_cyclase"/>
</dbReference>
<name>A0A0J7YN26_BETVV</name>
<dbReference type="Gene3D" id="3.30.70.270">
    <property type="match status" value="1"/>
</dbReference>
<dbReference type="InterPro" id="IPR050469">
    <property type="entry name" value="Diguanylate_Cyclase"/>
</dbReference>
<feature type="domain" description="GGDEF" evidence="2">
    <location>
        <begin position="120"/>
        <end position="255"/>
    </location>
</feature>
<feature type="non-terminal residue" evidence="3">
    <location>
        <position position="1"/>
    </location>
</feature>
<dbReference type="GO" id="GO:0005886">
    <property type="term" value="C:plasma membrane"/>
    <property type="evidence" value="ECO:0007669"/>
    <property type="project" value="TreeGrafter"/>
</dbReference>
<evidence type="ECO:0000259" key="2">
    <source>
        <dbReference type="PROSITE" id="PS50887"/>
    </source>
</evidence>
<dbReference type="Gramene" id="KMS64503">
    <property type="protein sequence ID" value="KMS64503"/>
    <property type="gene ID" value="BVRB_019620"/>
</dbReference>
<feature type="region of interest" description="Disordered" evidence="1">
    <location>
        <begin position="1"/>
        <end position="20"/>
    </location>
</feature>
<dbReference type="GO" id="GO:0052621">
    <property type="term" value="F:diguanylate cyclase activity"/>
    <property type="evidence" value="ECO:0007669"/>
    <property type="project" value="TreeGrafter"/>
</dbReference>
<dbReference type="SMART" id="SM00267">
    <property type="entry name" value="GGDEF"/>
    <property type="match status" value="1"/>
</dbReference>
<dbReference type="EMBL" id="KQ130114">
    <property type="protein sequence ID" value="KMS64503.1"/>
    <property type="molecule type" value="Genomic_DNA"/>
</dbReference>
<evidence type="ECO:0000313" key="3">
    <source>
        <dbReference type="EMBL" id="KMS64503.1"/>
    </source>
</evidence>
<dbReference type="InterPro" id="IPR000160">
    <property type="entry name" value="GGDEF_dom"/>
</dbReference>
<protein>
    <recommendedName>
        <fullName evidence="2">GGDEF domain-containing protein</fullName>
    </recommendedName>
</protein>
<dbReference type="InterPro" id="IPR029787">
    <property type="entry name" value="Nucleotide_cyclase"/>
</dbReference>
<accession>A0A0J7YN26</accession>
<dbReference type="GO" id="GO:0043709">
    <property type="term" value="P:cell adhesion involved in single-species biofilm formation"/>
    <property type="evidence" value="ECO:0007669"/>
    <property type="project" value="TreeGrafter"/>
</dbReference>
<dbReference type="CDD" id="cd01949">
    <property type="entry name" value="GGDEF"/>
    <property type="match status" value="1"/>
</dbReference>
<sequence length="291" mass="31459">GTSSSVQKARFAGQAEANSKPRQTVRLLDFVTPNRTSDVTSPASLMLDLHALRLDDARALLEHGGAELPAPERGAAAYLQHIIDGLCELSLRDPLTGLANRRHFRAVLSREIEIVARSGNSALLLMLDIDHFKKINDTHGHLAGDKVLQAVAKCISGCVRPQDTVARYGGEEFAIVMPDCQAAYGETVAERIRQSVAALLIPASPILNLQITTSVGGAFAPVWVRSTADLWTERADTQLYLAKAQGRNKVCIDHQQVISVSAEEKNLLFGSLAAAESTWGEPSDNNTPRFS</sequence>
<dbReference type="AlphaFoldDB" id="A0A0J7YN26"/>
<dbReference type="PANTHER" id="PTHR45138:SF9">
    <property type="entry name" value="DIGUANYLATE CYCLASE DGCM-RELATED"/>
    <property type="match status" value="1"/>
</dbReference>
<dbReference type="OrthoDB" id="2325869at2759"/>
<proteinExistence type="predicted"/>
<dbReference type="PROSITE" id="PS50887">
    <property type="entry name" value="GGDEF"/>
    <property type="match status" value="1"/>
</dbReference>
<organism evidence="3 4">
    <name type="scientific">Beta vulgaris subsp. vulgaris</name>
    <name type="common">Beet</name>
    <dbReference type="NCBI Taxonomy" id="3555"/>
    <lineage>
        <taxon>Eukaryota</taxon>
        <taxon>Viridiplantae</taxon>
        <taxon>Streptophyta</taxon>
        <taxon>Embryophyta</taxon>
        <taxon>Tracheophyta</taxon>
        <taxon>Spermatophyta</taxon>
        <taxon>Magnoliopsida</taxon>
        <taxon>eudicotyledons</taxon>
        <taxon>Gunneridae</taxon>
        <taxon>Pentapetalae</taxon>
        <taxon>Caryophyllales</taxon>
        <taxon>Chenopodiaceae</taxon>
        <taxon>Betoideae</taxon>
        <taxon>Beta</taxon>
    </lineage>
</organism>
<dbReference type="PANTHER" id="PTHR45138">
    <property type="entry name" value="REGULATORY COMPONENTS OF SENSORY TRANSDUCTION SYSTEM"/>
    <property type="match status" value="1"/>
</dbReference>
<reference evidence="3 4" key="1">
    <citation type="journal article" date="2014" name="Nature">
        <title>The genome of the recently domesticated crop plant sugar beet (Beta vulgaris).</title>
        <authorList>
            <person name="Dohm J.C."/>
            <person name="Minoche A.E."/>
            <person name="Holtgrawe D."/>
            <person name="Capella-Gutierrez S."/>
            <person name="Zakrzewski F."/>
            <person name="Tafer H."/>
            <person name="Rupp O."/>
            <person name="Sorensen T.R."/>
            <person name="Stracke R."/>
            <person name="Reinhardt R."/>
            <person name="Goesmann A."/>
            <person name="Kraft T."/>
            <person name="Schulz B."/>
            <person name="Stadler P.F."/>
            <person name="Schmidt T."/>
            <person name="Gabaldon T."/>
            <person name="Lehrach H."/>
            <person name="Weisshaar B."/>
            <person name="Himmelbauer H."/>
        </authorList>
    </citation>
    <scope>NUCLEOTIDE SEQUENCE [LARGE SCALE GENOMIC DNA]</scope>
    <source>
        <tissue evidence="3">Taproot</tissue>
    </source>
</reference>
<gene>
    <name evidence="3" type="ORF">BVRB_019620</name>
</gene>
<dbReference type="Pfam" id="PF00990">
    <property type="entry name" value="GGDEF"/>
    <property type="match status" value="1"/>
</dbReference>
<evidence type="ECO:0000256" key="1">
    <source>
        <dbReference type="SAM" id="MobiDB-lite"/>
    </source>
</evidence>